<evidence type="ECO:0000313" key="3">
    <source>
        <dbReference type="WBParaSite" id="Hba_19896"/>
    </source>
</evidence>
<keyword evidence="1" id="KW-0472">Membrane</keyword>
<keyword evidence="1" id="KW-0812">Transmembrane</keyword>
<dbReference type="WBParaSite" id="Hba_19896">
    <property type="protein sequence ID" value="Hba_19896"/>
    <property type="gene ID" value="Hba_19896"/>
</dbReference>
<evidence type="ECO:0000313" key="2">
    <source>
        <dbReference type="Proteomes" id="UP000095283"/>
    </source>
</evidence>
<keyword evidence="1" id="KW-1133">Transmembrane helix</keyword>
<organism evidence="2 3">
    <name type="scientific">Heterorhabditis bacteriophora</name>
    <name type="common">Entomopathogenic nematode worm</name>
    <dbReference type="NCBI Taxonomy" id="37862"/>
    <lineage>
        <taxon>Eukaryota</taxon>
        <taxon>Metazoa</taxon>
        <taxon>Ecdysozoa</taxon>
        <taxon>Nematoda</taxon>
        <taxon>Chromadorea</taxon>
        <taxon>Rhabditida</taxon>
        <taxon>Rhabditina</taxon>
        <taxon>Rhabditomorpha</taxon>
        <taxon>Strongyloidea</taxon>
        <taxon>Heterorhabditidae</taxon>
        <taxon>Heterorhabditis</taxon>
    </lineage>
</organism>
<sequence>MHLAWVMLVPLAFASICPLKEHQVCNLRQMKNNYDHKCTCAITRKSEMPPPEQSCNNLIIRDPNSGTFPVVSVEFDLTNTIEHDEWNEDSFRDTIAATLRIDNEDILVLRVNCQGTEDSLTVQFAVLRKNANTTKDTPYEMDDFIDAKSTASRMRDMGHLSKIADLEVDTIKFTEEIIDIEFEPDNSELIVQAILVGTGVAFMFILGIWMSCRNKGYSDDLQKA</sequence>
<name>A0A1I7XQ79_HETBA</name>
<evidence type="ECO:0000256" key="1">
    <source>
        <dbReference type="SAM" id="Phobius"/>
    </source>
</evidence>
<feature type="transmembrane region" description="Helical" evidence="1">
    <location>
        <begin position="189"/>
        <end position="209"/>
    </location>
</feature>
<dbReference type="Proteomes" id="UP000095283">
    <property type="component" value="Unplaced"/>
</dbReference>
<accession>A0A1I7XQ79</accession>
<reference evidence="3" key="1">
    <citation type="submission" date="2016-11" db="UniProtKB">
        <authorList>
            <consortium name="WormBaseParasite"/>
        </authorList>
    </citation>
    <scope>IDENTIFICATION</scope>
</reference>
<dbReference type="AlphaFoldDB" id="A0A1I7XQ79"/>
<proteinExistence type="predicted"/>
<keyword evidence="2" id="KW-1185">Reference proteome</keyword>
<protein>
    <submittedName>
        <fullName evidence="3">ZP domain-containing protein</fullName>
    </submittedName>
</protein>